<dbReference type="RefSeq" id="YP_009364252.1">
    <property type="nucleotide sequence ID" value="NC_034656.1"/>
</dbReference>
<dbReference type="CTD" id="4541"/>
<proteinExistence type="predicted"/>
<dbReference type="AlphaFoldDB" id="A0A1X8VJ12"/>
<geneLocation type="mitochondrion" evidence="2"/>
<keyword evidence="1" id="KW-0812">Transmembrane</keyword>
<accession>A0A1X8VJ12</accession>
<keyword evidence="1" id="KW-0472">Membrane</keyword>
<dbReference type="EMBL" id="KX096886">
    <property type="protein sequence ID" value="ARF02895.1"/>
    <property type="molecule type" value="Genomic_DNA"/>
</dbReference>
<protein>
    <submittedName>
        <fullName evidence="2">NADH dehydrogenase subunit 6</fullName>
    </submittedName>
</protein>
<evidence type="ECO:0000256" key="1">
    <source>
        <dbReference type="SAM" id="Phobius"/>
    </source>
</evidence>
<sequence length="158" mass="18369">MVKFMYLLLILSSTLFLQSLHPIAMLMIILFTTMLVVISIVFSLQTSWLSYILFMVMLGGLLILFIYITTLTPNSKMIMINYYSILLFFLLIFSQKANSMKDNNMNYSSIDLLSIMKMFHPSLLLMTIAISIYLLISLFVIVYITQYNKGALRNMFYD</sequence>
<feature type="transmembrane region" description="Helical" evidence="1">
    <location>
        <begin position="118"/>
        <end position="145"/>
    </location>
</feature>
<gene>
    <name evidence="2" type="primary">ND6</name>
</gene>
<name>A0A1X8VJ12_9MYRI</name>
<feature type="transmembrane region" description="Helical" evidence="1">
    <location>
        <begin position="20"/>
        <end position="42"/>
    </location>
</feature>
<organism evidence="2">
    <name type="scientific">Anaulaciulus koreanus</name>
    <dbReference type="NCBI Taxonomy" id="1977246"/>
    <lineage>
        <taxon>Eukaryota</taxon>
        <taxon>Metazoa</taxon>
        <taxon>Ecdysozoa</taxon>
        <taxon>Arthropoda</taxon>
        <taxon>Myriapoda</taxon>
        <taxon>Diplopoda</taxon>
        <taxon>Helminthomorpha</taxon>
        <taxon>Julida</taxon>
        <taxon>Julidae</taxon>
        <taxon>Anaulaciulus</taxon>
    </lineage>
</organism>
<keyword evidence="2" id="KW-0496">Mitochondrion</keyword>
<reference evidence="2" key="1">
    <citation type="submission" date="2016-04" db="EMBL/GenBank/DDBJ databases">
        <title>The complete mitochondrial genome of the Korean endemic millipede species Anaulaciulus koreanus (Verhoeff, 1937), with notes on the phylogeny of Diplopoda.</title>
        <authorList>
            <person name="Woo H.J."/>
            <person name="Jang K.H."/>
            <person name="Nguyen A.D."/>
            <person name="Choi E.H."/>
            <person name="Ryu S.H."/>
            <person name="Hwang U.W."/>
        </authorList>
    </citation>
    <scope>NUCLEOTIDE SEQUENCE</scope>
</reference>
<dbReference type="GeneID" id="32880423"/>
<feature type="transmembrane region" description="Helical" evidence="1">
    <location>
        <begin position="48"/>
        <end position="68"/>
    </location>
</feature>
<keyword evidence="1" id="KW-1133">Transmembrane helix</keyword>
<feature type="transmembrane region" description="Helical" evidence="1">
    <location>
        <begin position="80"/>
        <end position="98"/>
    </location>
</feature>
<evidence type="ECO:0000313" key="2">
    <source>
        <dbReference type="EMBL" id="ARF02895.1"/>
    </source>
</evidence>